<dbReference type="GO" id="GO:0016491">
    <property type="term" value="F:oxidoreductase activity"/>
    <property type="evidence" value="ECO:0007669"/>
    <property type="project" value="UniProtKB-KW"/>
</dbReference>
<feature type="domain" description="NADP-dependent oxidoreductase" evidence="2">
    <location>
        <begin position="16"/>
        <end position="310"/>
    </location>
</feature>
<dbReference type="Gene3D" id="3.20.20.100">
    <property type="entry name" value="NADP-dependent oxidoreductase domain"/>
    <property type="match status" value="1"/>
</dbReference>
<dbReference type="PRINTS" id="PR00069">
    <property type="entry name" value="ALDKETRDTASE"/>
</dbReference>
<evidence type="ECO:0000259" key="2">
    <source>
        <dbReference type="Pfam" id="PF00248"/>
    </source>
</evidence>
<dbReference type="AlphaFoldDB" id="A0A6M1SZ75"/>
<proteinExistence type="predicted"/>
<dbReference type="InterPro" id="IPR020471">
    <property type="entry name" value="AKR"/>
</dbReference>
<keyword evidence="4" id="KW-1185">Reference proteome</keyword>
<dbReference type="RefSeq" id="WP_165139716.1">
    <property type="nucleotide sequence ID" value="NZ_JAALLT010000002.1"/>
</dbReference>
<dbReference type="Pfam" id="PF00248">
    <property type="entry name" value="Aldo_ket_red"/>
    <property type="match status" value="1"/>
</dbReference>
<reference evidence="3 4" key="1">
    <citation type="submission" date="2020-02" db="EMBL/GenBank/DDBJ databases">
        <title>Balneolaceae bacterium YR4-1, complete genome.</title>
        <authorList>
            <person name="Li Y."/>
            <person name="Wu S."/>
        </authorList>
    </citation>
    <scope>NUCLEOTIDE SEQUENCE [LARGE SCALE GENOMIC DNA]</scope>
    <source>
        <strain evidence="3 4">YR4-1</strain>
    </source>
</reference>
<dbReference type="InterPro" id="IPR036812">
    <property type="entry name" value="NAD(P)_OxRdtase_dom_sf"/>
</dbReference>
<dbReference type="InterPro" id="IPR050523">
    <property type="entry name" value="AKR_Detox_Biosynth"/>
</dbReference>
<dbReference type="PANTHER" id="PTHR43364">
    <property type="entry name" value="NADH-SPECIFIC METHYLGLYOXAL REDUCTASE-RELATED"/>
    <property type="match status" value="1"/>
</dbReference>
<comment type="caution">
    <text evidence="3">The sequence shown here is derived from an EMBL/GenBank/DDBJ whole genome shotgun (WGS) entry which is preliminary data.</text>
</comment>
<sequence length="327" mass="37493">MEFTQVSDLDFNISRVTLGTWAIGGWQWGGTNEQESIDTILKALNMGVTTIDTAPIYGFGKSEELVGKAVKEYGNRDEIQIATKLGLEWDENENVERNTSRERILKEFEDSLRRLQTDYIDIYQIHWPDLKNDFKETASTMLQLLDRGKIKAIGASNFSVEQMEEFQKYAPIHIAQPPYNLFERGIEKDVLPYCNKNNISLLTYGALCRGLLSGKMDEDWEFKKGDLRKNTDPKFQGETFKKHLRAVDKLKEYASEELDQTVLNLAVRWILDKGVDSAIWGARRPEQVTFDEVAGWKLTDKQIEEIESIVEEIVEDPIAPAFMAPPE</sequence>
<accession>A0A6M1SZ75</accession>
<dbReference type="SUPFAM" id="SSF51430">
    <property type="entry name" value="NAD(P)-linked oxidoreductase"/>
    <property type="match status" value="1"/>
</dbReference>
<dbReference type="FunFam" id="3.20.20.100:FF:000004">
    <property type="entry name" value="Oxidoreductase, aldo/keto reductase"/>
    <property type="match status" value="1"/>
</dbReference>
<protein>
    <submittedName>
        <fullName evidence="3">Aldo/keto reductase</fullName>
    </submittedName>
</protein>
<dbReference type="InterPro" id="IPR023210">
    <property type="entry name" value="NADP_OxRdtase_dom"/>
</dbReference>
<evidence type="ECO:0000256" key="1">
    <source>
        <dbReference type="ARBA" id="ARBA00023002"/>
    </source>
</evidence>
<evidence type="ECO:0000313" key="3">
    <source>
        <dbReference type="EMBL" id="NGP75877.1"/>
    </source>
</evidence>
<dbReference type="GO" id="GO:0005829">
    <property type="term" value="C:cytosol"/>
    <property type="evidence" value="ECO:0007669"/>
    <property type="project" value="UniProtKB-ARBA"/>
</dbReference>
<keyword evidence="1" id="KW-0560">Oxidoreductase</keyword>
<name>A0A6M1SZ75_9BACT</name>
<dbReference type="PANTHER" id="PTHR43364:SF4">
    <property type="entry name" value="NAD(P)-LINKED OXIDOREDUCTASE SUPERFAMILY PROTEIN"/>
    <property type="match status" value="1"/>
</dbReference>
<evidence type="ECO:0000313" key="4">
    <source>
        <dbReference type="Proteomes" id="UP000473278"/>
    </source>
</evidence>
<dbReference type="EMBL" id="JAALLT010000002">
    <property type="protein sequence ID" value="NGP75877.1"/>
    <property type="molecule type" value="Genomic_DNA"/>
</dbReference>
<organism evidence="3 4">
    <name type="scientific">Halalkalibaculum roseum</name>
    <dbReference type="NCBI Taxonomy" id="2709311"/>
    <lineage>
        <taxon>Bacteria</taxon>
        <taxon>Pseudomonadati</taxon>
        <taxon>Balneolota</taxon>
        <taxon>Balneolia</taxon>
        <taxon>Balneolales</taxon>
        <taxon>Balneolaceae</taxon>
        <taxon>Halalkalibaculum</taxon>
    </lineage>
</organism>
<dbReference type="Proteomes" id="UP000473278">
    <property type="component" value="Unassembled WGS sequence"/>
</dbReference>
<gene>
    <name evidence="3" type="ORF">G3570_04480</name>
</gene>